<dbReference type="GO" id="GO:0005634">
    <property type="term" value="C:nucleus"/>
    <property type="evidence" value="ECO:0007669"/>
    <property type="project" value="UniProtKB-ARBA"/>
</dbReference>
<dbReference type="Gene3D" id="1.10.20.10">
    <property type="entry name" value="Histone, subunit A"/>
    <property type="match status" value="1"/>
</dbReference>
<dbReference type="GO" id="GO:0000786">
    <property type="term" value="C:nucleosome"/>
    <property type="evidence" value="ECO:0007669"/>
    <property type="project" value="InterPro"/>
</dbReference>
<feature type="region of interest" description="Disordered" evidence="2">
    <location>
        <begin position="25"/>
        <end position="85"/>
    </location>
</feature>
<dbReference type="AlphaFoldDB" id="A0A5N4C379"/>
<dbReference type="GO" id="GO:0030527">
    <property type="term" value="F:structural constituent of chromatin"/>
    <property type="evidence" value="ECO:0007669"/>
    <property type="project" value="InterPro"/>
</dbReference>
<dbReference type="GO" id="GO:0046982">
    <property type="term" value="F:protein heterodimerization activity"/>
    <property type="evidence" value="ECO:0007669"/>
    <property type="project" value="InterPro"/>
</dbReference>
<feature type="compositionally biased region" description="Basic and acidic residues" evidence="2">
    <location>
        <begin position="37"/>
        <end position="52"/>
    </location>
</feature>
<protein>
    <submittedName>
        <fullName evidence="4">Histone H2B type W-T</fullName>
    </submittedName>
</protein>
<dbReference type="Proteomes" id="UP000299084">
    <property type="component" value="Unassembled WGS sequence"/>
</dbReference>
<dbReference type="InterPro" id="IPR007125">
    <property type="entry name" value="H2A/H2B/H3"/>
</dbReference>
<evidence type="ECO:0000259" key="3">
    <source>
        <dbReference type="Pfam" id="PF00125"/>
    </source>
</evidence>
<accession>A0A5N4C379</accession>
<gene>
    <name evidence="4" type="ORF">Cadr_000002875</name>
</gene>
<dbReference type="CDD" id="cd22910">
    <property type="entry name" value="HFD_H2B"/>
    <property type="match status" value="1"/>
</dbReference>
<dbReference type="EMBL" id="JWIN03000037">
    <property type="protein sequence ID" value="KAB1253342.1"/>
    <property type="molecule type" value="Genomic_DNA"/>
</dbReference>
<dbReference type="Pfam" id="PF00125">
    <property type="entry name" value="Histone"/>
    <property type="match status" value="1"/>
</dbReference>
<feature type="domain" description="Core Histone H2A/H2B/H3" evidence="3">
    <location>
        <begin position="73"/>
        <end position="155"/>
    </location>
</feature>
<dbReference type="GO" id="GO:0003677">
    <property type="term" value="F:DNA binding"/>
    <property type="evidence" value="ECO:0007669"/>
    <property type="project" value="InterPro"/>
</dbReference>
<feature type="compositionally biased region" description="Basic residues" evidence="2">
    <location>
        <begin position="60"/>
        <end position="84"/>
    </location>
</feature>
<dbReference type="InterPro" id="IPR000558">
    <property type="entry name" value="Histone_H2B"/>
</dbReference>
<dbReference type="InterPro" id="IPR009072">
    <property type="entry name" value="Histone-fold"/>
</dbReference>
<evidence type="ECO:0000313" key="5">
    <source>
        <dbReference type="Proteomes" id="UP000299084"/>
    </source>
</evidence>
<name>A0A5N4C379_CAMDR</name>
<evidence type="ECO:0000256" key="2">
    <source>
        <dbReference type="SAM" id="MobiDB-lite"/>
    </source>
</evidence>
<dbReference type="SUPFAM" id="SSF47113">
    <property type="entry name" value="Histone-fold"/>
    <property type="match status" value="1"/>
</dbReference>
<dbReference type="SMART" id="SM00427">
    <property type="entry name" value="H2B"/>
    <property type="match status" value="1"/>
</dbReference>
<organism evidence="4 5">
    <name type="scientific">Camelus dromedarius</name>
    <name type="common">Dromedary</name>
    <name type="synonym">Arabian camel</name>
    <dbReference type="NCBI Taxonomy" id="9838"/>
    <lineage>
        <taxon>Eukaryota</taxon>
        <taxon>Metazoa</taxon>
        <taxon>Chordata</taxon>
        <taxon>Craniata</taxon>
        <taxon>Vertebrata</taxon>
        <taxon>Euteleostomi</taxon>
        <taxon>Mammalia</taxon>
        <taxon>Eutheria</taxon>
        <taxon>Laurasiatheria</taxon>
        <taxon>Artiodactyla</taxon>
        <taxon>Tylopoda</taxon>
        <taxon>Camelidae</taxon>
        <taxon>Camelus</taxon>
    </lineage>
</organism>
<keyword evidence="5" id="KW-1185">Reference proteome</keyword>
<sequence>MRFCRSLSSDSLKVLIRIAAVGKASDSNIAEPWSSHTSEEILDTEKRKEAESKSPGQKTPKQKTQKQKTSKQKTHVRRQRRRRRPADDFASFATYFRRVLKWVHTGLSLSQEAVNFMDSFVKDIFERVASEAARLARSNKRVTITSREIHTSVCLLLPGEIGKFAVSEGTKAVIRYTMCE</sequence>
<dbReference type="FunFam" id="1.10.20.10:FF:000043">
    <property type="entry name" value="Histone H2B"/>
    <property type="match status" value="1"/>
</dbReference>
<comment type="similarity">
    <text evidence="1">Belongs to the histone H2B family.</text>
</comment>
<dbReference type="PANTHER" id="PTHR23428">
    <property type="entry name" value="HISTONE H2B"/>
    <property type="match status" value="1"/>
</dbReference>
<comment type="caution">
    <text evidence="4">The sequence shown here is derived from an EMBL/GenBank/DDBJ whole genome shotgun (WGS) entry which is preliminary data.</text>
</comment>
<evidence type="ECO:0000313" key="4">
    <source>
        <dbReference type="EMBL" id="KAB1253342.1"/>
    </source>
</evidence>
<reference evidence="4 5" key="1">
    <citation type="journal article" date="2019" name="Mol. Ecol. Resour.">
        <title>Improving Illumina assemblies with Hi-C and long reads: an example with the North African dromedary.</title>
        <authorList>
            <person name="Elbers J.P."/>
            <person name="Rogers M.F."/>
            <person name="Perelman P.L."/>
            <person name="Proskuryakova A.A."/>
            <person name="Serdyukova N.A."/>
            <person name="Johnson W.E."/>
            <person name="Horin P."/>
            <person name="Corander J."/>
            <person name="Murphy D."/>
            <person name="Burger P.A."/>
        </authorList>
    </citation>
    <scope>NUCLEOTIDE SEQUENCE [LARGE SCALE GENOMIC DNA]</scope>
    <source>
        <strain evidence="4">Drom800</strain>
        <tissue evidence="4">Blood</tissue>
    </source>
</reference>
<dbReference type="PRINTS" id="PR00621">
    <property type="entry name" value="HISTONEH2B"/>
</dbReference>
<evidence type="ECO:0000256" key="1">
    <source>
        <dbReference type="ARBA" id="ARBA00006846"/>
    </source>
</evidence>
<proteinExistence type="inferred from homology"/>